<feature type="compositionally biased region" description="Basic and acidic residues" evidence="2">
    <location>
        <begin position="317"/>
        <end position="327"/>
    </location>
</feature>
<dbReference type="Gene3D" id="1.10.30.50">
    <property type="match status" value="1"/>
</dbReference>
<dbReference type="SMART" id="SM00507">
    <property type="entry name" value="HNHc"/>
    <property type="match status" value="1"/>
</dbReference>
<evidence type="ECO:0000256" key="1">
    <source>
        <dbReference type="ARBA" id="ARBA00023450"/>
    </source>
</evidence>
<name>A0ABZ3A1J2_9MICC</name>
<proteinExistence type="inferred from homology"/>
<evidence type="ECO:0000256" key="2">
    <source>
        <dbReference type="SAM" id="MobiDB-lite"/>
    </source>
</evidence>
<feature type="compositionally biased region" description="Basic and acidic residues" evidence="2">
    <location>
        <begin position="344"/>
        <end position="367"/>
    </location>
</feature>
<comment type="similarity">
    <text evidence="1">Belongs to the Rv1128c/1148c/1588c/1702c/1945/3466 family.</text>
</comment>
<accession>A0ABZ3A1J2</accession>
<protein>
    <submittedName>
        <fullName evidence="4">DUF222 domain-containing protein</fullName>
    </submittedName>
</protein>
<sequence length="616" mass="65105">MDQNGSLPGSDSGQAAVRSVSVFLAGPGAGAATSAGADPAATPANAAALSNAATGPATGTASANAITPASATTGSNYQDGLTGSLALQNLDSLTEEQAGGVLSQLNRLTRWVQAQQAKVLCRMQNIYESESMFLSGMPDSDMAFSLAAEEAAAILGIPSGTGRALMSEAGNLCAANTATLGRLEAGEISYGHAETVLEQCVGIAPADVLSFEAQLLELAAGQTKAQFRVRAQRLRESHYPETIVERQRTAFDQRRVWLRPEPDGMAWLSAMLPAEKALGIYHQLTAAARGEQAAGDSRTVDQLRTDILADLLGGHGQNKDDDGDGRSRGGAGGRSRGTAKRHQKAEGHNRRHGSSSDKAARGERTSSDKAGPGEDTGTGSGTCRIGHGPRARTEILVIINAETLFGADDRPAELLGYGPLSPETARRMARKAARWTPAERDPDTEEILRIGRSRKPAAGLKRFLRARDGTCRFPGCRANAVISEIDHTKPWAQGGATDHDNLEHLCRRHHMFKTEGFWKAHQPSPGVIEWTSPGGRRYRTEPHLTLAPDSEGRKRTPNAESKKTASALEGKGRSGLTAEGKRGTAPAAENKRGTQHAGLDAHCSSPDDYGDDPPPF</sequence>
<feature type="domain" description="HNH nuclease" evidence="3">
    <location>
        <begin position="459"/>
        <end position="511"/>
    </location>
</feature>
<dbReference type="InterPro" id="IPR003870">
    <property type="entry name" value="DUF222"/>
</dbReference>
<keyword evidence="5" id="KW-1185">Reference proteome</keyword>
<dbReference type="InterPro" id="IPR002711">
    <property type="entry name" value="HNH"/>
</dbReference>
<dbReference type="EMBL" id="CP151657">
    <property type="protein sequence ID" value="WZP17214.1"/>
    <property type="molecule type" value="Genomic_DNA"/>
</dbReference>
<feature type="region of interest" description="Disordered" evidence="2">
    <location>
        <begin position="311"/>
        <end position="387"/>
    </location>
</feature>
<evidence type="ECO:0000313" key="4">
    <source>
        <dbReference type="EMBL" id="WZP17214.1"/>
    </source>
</evidence>
<evidence type="ECO:0000313" key="5">
    <source>
        <dbReference type="Proteomes" id="UP001448858"/>
    </source>
</evidence>
<reference evidence="4 5" key="1">
    <citation type="submission" date="2024-04" db="EMBL/GenBank/DDBJ databases">
        <title>Arthrobacter sp. from Plains bison fecal sample.</title>
        <authorList>
            <person name="Ruzzini A."/>
        </authorList>
    </citation>
    <scope>NUCLEOTIDE SEQUENCE [LARGE SCALE GENOMIC DNA]</scope>
    <source>
        <strain evidence="4 5">EINP1</strain>
    </source>
</reference>
<dbReference type="Pfam" id="PF01844">
    <property type="entry name" value="HNH"/>
    <property type="match status" value="1"/>
</dbReference>
<dbReference type="RefSeq" id="WP_342024809.1">
    <property type="nucleotide sequence ID" value="NZ_CP151657.1"/>
</dbReference>
<dbReference type="Proteomes" id="UP001448858">
    <property type="component" value="Chromosome"/>
</dbReference>
<organism evidence="4 5">
    <name type="scientific">Arthrobacter citreus</name>
    <dbReference type="NCBI Taxonomy" id="1670"/>
    <lineage>
        <taxon>Bacteria</taxon>
        <taxon>Bacillati</taxon>
        <taxon>Actinomycetota</taxon>
        <taxon>Actinomycetes</taxon>
        <taxon>Micrococcales</taxon>
        <taxon>Micrococcaceae</taxon>
        <taxon>Arthrobacter</taxon>
    </lineage>
</organism>
<dbReference type="InterPro" id="IPR003615">
    <property type="entry name" value="HNH_nuc"/>
</dbReference>
<evidence type="ECO:0000259" key="3">
    <source>
        <dbReference type="SMART" id="SM00507"/>
    </source>
</evidence>
<gene>
    <name evidence="4" type="ORF">AAE021_06575</name>
</gene>
<dbReference type="CDD" id="cd00085">
    <property type="entry name" value="HNHc"/>
    <property type="match status" value="1"/>
</dbReference>
<dbReference type="Pfam" id="PF02720">
    <property type="entry name" value="DUF222"/>
    <property type="match status" value="1"/>
</dbReference>
<feature type="region of interest" description="Disordered" evidence="2">
    <location>
        <begin position="531"/>
        <end position="616"/>
    </location>
</feature>